<feature type="signal peptide" evidence="11">
    <location>
        <begin position="1"/>
        <end position="21"/>
    </location>
</feature>
<comment type="catalytic activity">
    <reaction evidence="1 9">
        <text>D-alanyl-D-alanine + H2O = 2 D-alanine</text>
        <dbReference type="Rhea" id="RHEA:20661"/>
        <dbReference type="ChEBI" id="CHEBI:15377"/>
        <dbReference type="ChEBI" id="CHEBI:57416"/>
        <dbReference type="ChEBI" id="CHEBI:57822"/>
        <dbReference type="EC" id="3.4.13.22"/>
    </reaction>
</comment>
<comment type="function">
    <text evidence="9">Catalyzes hydrolysis of the D-alanyl-D-alanine dipeptide.</text>
</comment>
<dbReference type="Gene3D" id="3.30.1380.10">
    <property type="match status" value="1"/>
</dbReference>
<comment type="cofactor">
    <cofactor evidence="9">
        <name>Zn(2+)</name>
        <dbReference type="ChEBI" id="CHEBI:29105"/>
    </cofactor>
    <text evidence="9">Binds 1 zinc ion per subunit.</text>
</comment>
<dbReference type="Pfam" id="PF01427">
    <property type="entry name" value="Peptidase_M15"/>
    <property type="match status" value="2"/>
</dbReference>
<feature type="binding site" evidence="9">
    <location>
        <position position="181"/>
    </location>
    <ligand>
        <name>Zn(2+)</name>
        <dbReference type="ChEBI" id="CHEBI:29105"/>
        <note>catalytic</note>
    </ligand>
</feature>
<keyword evidence="13" id="KW-1185">Reference proteome</keyword>
<feature type="binding site" evidence="9">
    <location>
        <position position="174"/>
    </location>
    <ligand>
        <name>Zn(2+)</name>
        <dbReference type="ChEBI" id="CHEBI:29105"/>
        <note>catalytic</note>
    </ligand>
</feature>
<name>A0ABU6A334_9PSEU</name>
<evidence type="ECO:0000256" key="11">
    <source>
        <dbReference type="SAM" id="SignalP"/>
    </source>
</evidence>
<comment type="caution">
    <text evidence="12">The sequence shown here is derived from an EMBL/GenBank/DDBJ whole genome shotgun (WGS) entry which is preliminary data.</text>
</comment>
<feature type="region of interest" description="Disordered" evidence="10">
    <location>
        <begin position="23"/>
        <end position="57"/>
    </location>
</feature>
<keyword evidence="8" id="KW-0961">Cell wall biogenesis/degradation</keyword>
<dbReference type="RefSeq" id="WP_324263488.1">
    <property type="nucleotide sequence ID" value="NZ_JAWLNX010000001.1"/>
</dbReference>
<protein>
    <recommendedName>
        <fullName evidence="9">D-alanyl-D-alanine dipeptidase</fullName>
        <shortName evidence="9">D-Ala-D-Ala dipeptidase</shortName>
        <ecNumber evidence="9">3.4.13.22</ecNumber>
    </recommendedName>
</protein>
<dbReference type="PROSITE" id="PS51257">
    <property type="entry name" value="PROKAR_LIPOPROTEIN"/>
    <property type="match status" value="1"/>
</dbReference>
<dbReference type="InterPro" id="IPR000755">
    <property type="entry name" value="A_A_dipeptidase"/>
</dbReference>
<dbReference type="EMBL" id="JAWLNX010000001">
    <property type="protein sequence ID" value="MEB3365898.1"/>
    <property type="molecule type" value="Genomic_DNA"/>
</dbReference>
<proteinExistence type="inferred from homology"/>
<evidence type="ECO:0000256" key="6">
    <source>
        <dbReference type="ARBA" id="ARBA00022997"/>
    </source>
</evidence>
<dbReference type="PANTHER" id="PTHR43126">
    <property type="entry name" value="D-ALANYL-D-ALANINE DIPEPTIDASE"/>
    <property type="match status" value="1"/>
</dbReference>
<evidence type="ECO:0000256" key="7">
    <source>
        <dbReference type="ARBA" id="ARBA00023049"/>
    </source>
</evidence>
<feature type="binding site" evidence="9">
    <location>
        <position position="266"/>
    </location>
    <ligand>
        <name>Zn(2+)</name>
        <dbReference type="ChEBI" id="CHEBI:29105"/>
        <note>catalytic</note>
    </ligand>
</feature>
<feature type="site" description="Transition state stabilizer" evidence="9">
    <location>
        <position position="129"/>
    </location>
</feature>
<evidence type="ECO:0000256" key="4">
    <source>
        <dbReference type="ARBA" id="ARBA00022801"/>
    </source>
</evidence>
<keyword evidence="6 9" id="KW-0224">Dipeptidase</keyword>
<dbReference type="PRINTS" id="PR01217">
    <property type="entry name" value="PRICHEXTENSN"/>
</dbReference>
<feature type="compositionally biased region" description="Pro residues" evidence="10">
    <location>
        <begin position="24"/>
        <end position="54"/>
    </location>
</feature>
<dbReference type="SUPFAM" id="SSF55166">
    <property type="entry name" value="Hedgehog/DD-peptidase"/>
    <property type="match status" value="1"/>
</dbReference>
<keyword evidence="3 9" id="KW-0479">Metal-binding</keyword>
<evidence type="ECO:0000313" key="13">
    <source>
        <dbReference type="Proteomes" id="UP001327093"/>
    </source>
</evidence>
<dbReference type="InterPro" id="IPR009045">
    <property type="entry name" value="Zn_M74/Hedgehog-like"/>
</dbReference>
<keyword evidence="4 9" id="KW-0378">Hydrolase</keyword>
<dbReference type="HAMAP" id="MF_01924">
    <property type="entry name" value="A_A_dipeptidase"/>
    <property type="match status" value="1"/>
</dbReference>
<dbReference type="Proteomes" id="UP001327093">
    <property type="component" value="Unassembled WGS sequence"/>
</dbReference>
<evidence type="ECO:0000256" key="3">
    <source>
        <dbReference type="ARBA" id="ARBA00022723"/>
    </source>
</evidence>
<evidence type="ECO:0000256" key="1">
    <source>
        <dbReference type="ARBA" id="ARBA00001362"/>
    </source>
</evidence>
<keyword evidence="2 9" id="KW-0645">Protease</keyword>
<accession>A0ABU6A334</accession>
<gene>
    <name evidence="12" type="ORF">R4I43_00625</name>
</gene>
<feature type="chain" id="PRO_5045844451" description="D-alanyl-D-alanine dipeptidase" evidence="11">
    <location>
        <begin position="22"/>
        <end position="289"/>
    </location>
</feature>
<keyword evidence="7 9" id="KW-0482">Metalloprotease</keyword>
<comment type="similarity">
    <text evidence="9">Belongs to the peptidase M15D family.</text>
</comment>
<keyword evidence="11" id="KW-0732">Signal</keyword>
<sequence>MVRGLMSVVFLLVVAACGTTAPPVREPAPSPPVPSPPSPSPTAPSPAPPPPPVPQVKAAPEGFVRLRDVDSSILEEVRYATPHNFTGDPVPGYDEPMCVLTRPLAEALREAQQRFRSQGYTLKVYDCYRPQQADDRFVEWAKDVDDQRMKAEFYPGLDKSQLYSAGYIAENSGHSRGSSVDLTLVRLPVPPQRPYVPGEPLVSCTEPVGERFPDNSVDMGTGFDCFDDRAHTDDSRVTGEARANRDLLRDGLTSVGLKGYSGEWWHFNLPQEPFPDEYFDFPVNSAAFR</sequence>
<reference evidence="12 13" key="1">
    <citation type="submission" date="2023-10" db="EMBL/GenBank/DDBJ databases">
        <title>Saccharopolyspora sp. nov., isolated from mangrove soil.</title>
        <authorList>
            <person name="Lu Y."/>
            <person name="Liu W."/>
        </authorList>
    </citation>
    <scope>NUCLEOTIDE SEQUENCE [LARGE SCALE GENOMIC DNA]</scope>
    <source>
        <strain evidence="12 13">S2-29</strain>
    </source>
</reference>
<evidence type="ECO:0000256" key="10">
    <source>
        <dbReference type="SAM" id="MobiDB-lite"/>
    </source>
</evidence>
<dbReference type="CDD" id="cd14817">
    <property type="entry name" value="D-Ala-D-Ala_dipeptidase_VanX"/>
    <property type="match status" value="1"/>
</dbReference>
<evidence type="ECO:0000256" key="2">
    <source>
        <dbReference type="ARBA" id="ARBA00022670"/>
    </source>
</evidence>
<evidence type="ECO:0000256" key="8">
    <source>
        <dbReference type="ARBA" id="ARBA00023316"/>
    </source>
</evidence>
<evidence type="ECO:0000313" key="12">
    <source>
        <dbReference type="EMBL" id="MEB3365898.1"/>
    </source>
</evidence>
<evidence type="ECO:0000256" key="5">
    <source>
        <dbReference type="ARBA" id="ARBA00022833"/>
    </source>
</evidence>
<organism evidence="12 13">
    <name type="scientific">Saccharopolyspora mangrovi</name>
    <dbReference type="NCBI Taxonomy" id="3082379"/>
    <lineage>
        <taxon>Bacteria</taxon>
        <taxon>Bacillati</taxon>
        <taxon>Actinomycetota</taxon>
        <taxon>Actinomycetes</taxon>
        <taxon>Pseudonocardiales</taxon>
        <taxon>Pseudonocardiaceae</taxon>
        <taxon>Saccharopolyspora</taxon>
    </lineage>
</organism>
<evidence type="ECO:0000256" key="9">
    <source>
        <dbReference type="HAMAP-Rule" id="MF_01924"/>
    </source>
</evidence>
<feature type="active site" description="Proton donor/acceptor" evidence="9">
    <location>
        <position position="263"/>
    </location>
</feature>
<dbReference type="PANTHER" id="PTHR43126:SF1">
    <property type="entry name" value="D-ALANYL-D-ALANINE DIPEPTIDASE"/>
    <property type="match status" value="1"/>
</dbReference>
<dbReference type="EC" id="3.4.13.22" evidence="9"/>
<keyword evidence="5 9" id="KW-0862">Zinc</keyword>